<dbReference type="InterPro" id="IPR022674">
    <property type="entry name" value="G6P_DH_NAD-bd"/>
</dbReference>
<dbReference type="UniPathway" id="UPA00115">
    <property type="reaction ID" value="UER00408"/>
</dbReference>
<dbReference type="PRINTS" id="PR00079">
    <property type="entry name" value="G6PDHDRGNASE"/>
</dbReference>
<comment type="pathway">
    <text evidence="1 6">Carbohydrate degradation; pentose phosphate pathway; D-ribulose 5-phosphate from D-glucose 6-phosphate (oxidative stage): step 1/3.</text>
</comment>
<name>A0A8J3YAD3_9ACTN</name>
<feature type="binding site" evidence="6">
    <location>
        <position position="222"/>
    </location>
    <ligand>
        <name>substrate</name>
    </ligand>
</feature>
<evidence type="ECO:0000259" key="7">
    <source>
        <dbReference type="Pfam" id="PF00479"/>
    </source>
</evidence>
<dbReference type="InterPro" id="IPR001282">
    <property type="entry name" value="G6P_DH"/>
</dbReference>
<evidence type="ECO:0000259" key="8">
    <source>
        <dbReference type="Pfam" id="PF02781"/>
    </source>
</evidence>
<dbReference type="InterPro" id="IPR036291">
    <property type="entry name" value="NAD(P)-bd_dom_sf"/>
</dbReference>
<sequence length="460" mass="49223">MTTDSVQTLLVLGASGDLTARLLLPGLAGLLAGGAAPGLALVGSGTDDWDDERWRSRVTESFAAAGGDPAVARVAGTARYLRADVTRPDDLRRLLAACEGRVAIFFALPPAVTAAACAVLADIGVPAGTRLVLEKPFGTDAQSARQLNELLSRLVPEDQVHRVDHFLGKSTVLNILGLRFANRIFEPLLSSAHVESVDIVFDESLALEGRAGYYDRAGALADMIQSHLLQVLALLVMEAPPTLDAREFRDRKAQVLRATRLWDDDPAACSRRARYAAGAVDGRQLPAYADEAGVDPARGTETLAELVVAVDTWRWAGVPFRLRSGKALSATRKEAVITFKPPQRVPDGLTGWNRHDRLRIGFGPDRLHLDFSINGPGDPFVLDPVTLDAEFGPGDLPPYGEVLRGVLEGDPTLSVRGDTAEECWRIVDPVLAAWRSGAVPLLEYPAGSTGPADSLLRADA</sequence>
<feature type="binding site" evidence="6">
    <location>
        <begin position="84"/>
        <end position="85"/>
    </location>
    <ligand>
        <name>NADP(+)</name>
        <dbReference type="ChEBI" id="CHEBI:58349"/>
    </ligand>
</feature>
<dbReference type="SUPFAM" id="SSF51735">
    <property type="entry name" value="NAD(P)-binding Rossmann-fold domains"/>
    <property type="match status" value="1"/>
</dbReference>
<dbReference type="GO" id="GO:0009051">
    <property type="term" value="P:pentose-phosphate shunt, oxidative branch"/>
    <property type="evidence" value="ECO:0007669"/>
    <property type="project" value="TreeGrafter"/>
</dbReference>
<organism evidence="9 10">
    <name type="scientific">Spirilliplanes yamanashiensis</name>
    <dbReference type="NCBI Taxonomy" id="42233"/>
    <lineage>
        <taxon>Bacteria</taxon>
        <taxon>Bacillati</taxon>
        <taxon>Actinomycetota</taxon>
        <taxon>Actinomycetes</taxon>
        <taxon>Micromonosporales</taxon>
        <taxon>Micromonosporaceae</taxon>
        <taxon>Spirilliplanes</taxon>
    </lineage>
</organism>
<dbReference type="NCBIfam" id="NF009492">
    <property type="entry name" value="PRK12853.1-3"/>
    <property type="match status" value="1"/>
</dbReference>
<dbReference type="PIRSF" id="PIRSF000110">
    <property type="entry name" value="G6PD"/>
    <property type="match status" value="1"/>
</dbReference>
<evidence type="ECO:0000256" key="2">
    <source>
        <dbReference type="ARBA" id="ARBA00022526"/>
    </source>
</evidence>
<keyword evidence="10" id="KW-1185">Reference proteome</keyword>
<feature type="domain" description="Glucose-6-phosphate dehydrogenase NAD-binding" evidence="7">
    <location>
        <begin position="11"/>
        <end position="174"/>
    </location>
</feature>
<gene>
    <name evidence="9" type="primary">zwf_3</name>
    <name evidence="6" type="synonym">zwf</name>
    <name evidence="9" type="ORF">Sya03_43330</name>
</gene>
<evidence type="ECO:0000313" key="9">
    <source>
        <dbReference type="EMBL" id="GIJ04981.1"/>
    </source>
</evidence>
<dbReference type="PANTHER" id="PTHR23429">
    <property type="entry name" value="GLUCOSE-6-PHOSPHATE 1-DEHYDROGENASE G6PD"/>
    <property type="match status" value="1"/>
</dbReference>
<dbReference type="EC" id="1.1.1.49" evidence="6"/>
<feature type="domain" description="Glucose-6-phosphate dehydrogenase C-terminal" evidence="8">
    <location>
        <begin position="178"/>
        <end position="453"/>
    </location>
</feature>
<dbReference type="AlphaFoldDB" id="A0A8J3YAD3"/>
<keyword evidence="5 6" id="KW-0119">Carbohydrate metabolism</keyword>
<dbReference type="SUPFAM" id="SSF55347">
    <property type="entry name" value="Glyceraldehyde-3-phosphate dehydrogenase-like, C-terminal domain"/>
    <property type="match status" value="1"/>
</dbReference>
<dbReference type="Pfam" id="PF02781">
    <property type="entry name" value="G6PD_C"/>
    <property type="match status" value="1"/>
</dbReference>
<comment type="catalytic activity">
    <reaction evidence="6">
        <text>D-glucose 6-phosphate + NADP(+) = 6-phospho-D-glucono-1,5-lactone + NADPH + H(+)</text>
        <dbReference type="Rhea" id="RHEA:15841"/>
        <dbReference type="ChEBI" id="CHEBI:15378"/>
        <dbReference type="ChEBI" id="CHEBI:57783"/>
        <dbReference type="ChEBI" id="CHEBI:57955"/>
        <dbReference type="ChEBI" id="CHEBI:58349"/>
        <dbReference type="ChEBI" id="CHEBI:61548"/>
        <dbReference type="EC" id="1.1.1.49"/>
    </reaction>
</comment>
<dbReference type="Gene3D" id="3.40.50.720">
    <property type="entry name" value="NAD(P)-binding Rossmann-like Domain"/>
    <property type="match status" value="1"/>
</dbReference>
<keyword evidence="2 6" id="KW-0313">Glucose metabolism</keyword>
<protein>
    <recommendedName>
        <fullName evidence="6">Glucose-6-phosphate 1-dehydrogenase</fullName>
        <shortName evidence="6">G6PD</shortName>
        <ecNumber evidence="6">1.1.1.49</ecNumber>
    </recommendedName>
</protein>
<dbReference type="Pfam" id="PF00479">
    <property type="entry name" value="G6PD_N"/>
    <property type="match status" value="1"/>
</dbReference>
<evidence type="ECO:0000256" key="6">
    <source>
        <dbReference type="HAMAP-Rule" id="MF_00966"/>
    </source>
</evidence>
<evidence type="ECO:0000256" key="3">
    <source>
        <dbReference type="ARBA" id="ARBA00022857"/>
    </source>
</evidence>
<dbReference type="HAMAP" id="MF_00966">
    <property type="entry name" value="G6PD"/>
    <property type="match status" value="1"/>
</dbReference>
<evidence type="ECO:0000313" key="10">
    <source>
        <dbReference type="Proteomes" id="UP000652013"/>
    </source>
</evidence>
<dbReference type="Proteomes" id="UP000652013">
    <property type="component" value="Unassembled WGS sequence"/>
</dbReference>
<feature type="binding site" evidence="6">
    <location>
        <position position="135"/>
    </location>
    <ligand>
        <name>NADP(+)</name>
        <dbReference type="ChEBI" id="CHEBI:58349"/>
    </ligand>
</feature>
<dbReference type="PANTHER" id="PTHR23429:SF0">
    <property type="entry name" value="GLUCOSE-6-PHOSPHATE 1-DEHYDROGENASE"/>
    <property type="match status" value="1"/>
</dbReference>
<keyword evidence="3 6" id="KW-0521">NADP</keyword>
<accession>A0A8J3YAD3</accession>
<dbReference type="Gene3D" id="3.30.360.10">
    <property type="entry name" value="Dihydrodipicolinate Reductase, domain 2"/>
    <property type="match status" value="1"/>
</dbReference>
<dbReference type="EMBL" id="BOOY01000030">
    <property type="protein sequence ID" value="GIJ04981.1"/>
    <property type="molecule type" value="Genomic_DNA"/>
</dbReference>
<feature type="active site" description="Proton acceptor" evidence="6">
    <location>
        <position position="227"/>
    </location>
</feature>
<evidence type="ECO:0000256" key="5">
    <source>
        <dbReference type="ARBA" id="ARBA00023277"/>
    </source>
</evidence>
<feature type="binding site" evidence="6">
    <location>
        <position position="203"/>
    </location>
    <ligand>
        <name>substrate</name>
    </ligand>
</feature>
<evidence type="ECO:0000256" key="1">
    <source>
        <dbReference type="ARBA" id="ARBA00004937"/>
    </source>
</evidence>
<dbReference type="InterPro" id="IPR022675">
    <property type="entry name" value="G6P_DH_C"/>
</dbReference>
<comment type="similarity">
    <text evidence="6">Belongs to the glucose-6-phosphate dehydrogenase family.</text>
</comment>
<evidence type="ECO:0000256" key="4">
    <source>
        <dbReference type="ARBA" id="ARBA00023002"/>
    </source>
</evidence>
<reference evidence="9" key="1">
    <citation type="submission" date="2021-01" db="EMBL/GenBank/DDBJ databases">
        <title>Whole genome shotgun sequence of Spirilliplanes yamanashiensis NBRC 15828.</title>
        <authorList>
            <person name="Komaki H."/>
            <person name="Tamura T."/>
        </authorList>
    </citation>
    <scope>NUCLEOTIDE SEQUENCE</scope>
    <source>
        <strain evidence="9">NBRC 15828</strain>
    </source>
</reference>
<dbReference type="RefSeq" id="WP_203940195.1">
    <property type="nucleotide sequence ID" value="NZ_BAAAGJ010000018.1"/>
</dbReference>
<keyword evidence="4 6" id="KW-0560">Oxidoreductase</keyword>
<feature type="binding site" evidence="6">
    <location>
        <position position="169"/>
    </location>
    <ligand>
        <name>substrate</name>
    </ligand>
</feature>
<dbReference type="GO" id="GO:0006006">
    <property type="term" value="P:glucose metabolic process"/>
    <property type="evidence" value="ECO:0007669"/>
    <property type="project" value="UniProtKB-KW"/>
</dbReference>
<feature type="binding site" evidence="6">
    <location>
        <position position="165"/>
    </location>
    <ligand>
        <name>substrate</name>
    </ligand>
</feature>
<comment type="caution">
    <text evidence="6">Lacks conserved residue(s) required for the propagation of feature annotation.</text>
</comment>
<dbReference type="GO" id="GO:0050661">
    <property type="term" value="F:NADP binding"/>
    <property type="evidence" value="ECO:0007669"/>
    <property type="project" value="UniProtKB-UniRule"/>
</dbReference>
<comment type="caution">
    <text evidence="9">The sequence shown here is derived from an EMBL/GenBank/DDBJ whole genome shotgun (WGS) entry which is preliminary data.</text>
</comment>
<dbReference type="GO" id="GO:0004345">
    <property type="term" value="F:glucose-6-phosphate dehydrogenase activity"/>
    <property type="evidence" value="ECO:0007669"/>
    <property type="project" value="UniProtKB-UniRule"/>
</dbReference>
<comment type="function">
    <text evidence="6">Catalyzes the oxidation of glucose 6-phosphate to 6-phosphogluconolactone.</text>
</comment>
<feature type="binding site" evidence="6">
    <location>
        <position position="326"/>
    </location>
    <ligand>
        <name>substrate</name>
    </ligand>
</feature>
<proteinExistence type="inferred from homology"/>
<dbReference type="GO" id="GO:0005829">
    <property type="term" value="C:cytosol"/>
    <property type="evidence" value="ECO:0007669"/>
    <property type="project" value="TreeGrafter"/>
</dbReference>